<dbReference type="eggNOG" id="COG0835">
    <property type="taxonomic scope" value="Bacteria"/>
</dbReference>
<dbReference type="SUPFAM" id="SSF50341">
    <property type="entry name" value="CheW-like"/>
    <property type="match status" value="1"/>
</dbReference>
<dbReference type="AlphaFoldDB" id="V5BHG2"/>
<gene>
    <name evidence="2" type="ORF">MGMO_171c00160</name>
</gene>
<proteinExistence type="predicted"/>
<reference evidence="2 3" key="1">
    <citation type="journal article" date="2013" name="Genome Announc.">
        <title>Draft Genome Sequence of the Methanotrophic Gammaproteobacterium Methyloglobulus morosus DSM 22980 Strain KoM1.</title>
        <authorList>
            <person name="Poehlein A."/>
            <person name="Deutzmann J.S."/>
            <person name="Daniel R."/>
            <person name="Simeonova D.D."/>
        </authorList>
    </citation>
    <scope>NUCLEOTIDE SEQUENCE [LARGE SCALE GENOMIC DNA]</scope>
    <source>
        <strain evidence="2 3">KoM1</strain>
    </source>
</reference>
<organism evidence="2 3">
    <name type="scientific">Methyloglobulus morosus KoM1</name>
    <dbReference type="NCBI Taxonomy" id="1116472"/>
    <lineage>
        <taxon>Bacteria</taxon>
        <taxon>Pseudomonadati</taxon>
        <taxon>Pseudomonadota</taxon>
        <taxon>Gammaproteobacteria</taxon>
        <taxon>Methylococcales</taxon>
        <taxon>Methylococcaceae</taxon>
        <taxon>Methyloglobulus</taxon>
    </lineage>
</organism>
<dbReference type="STRING" id="1116472.MGMO_171c00160"/>
<evidence type="ECO:0000313" key="3">
    <source>
        <dbReference type="Proteomes" id="UP000017842"/>
    </source>
</evidence>
<dbReference type="GO" id="GO:0007165">
    <property type="term" value="P:signal transduction"/>
    <property type="evidence" value="ECO:0007669"/>
    <property type="project" value="InterPro"/>
</dbReference>
<keyword evidence="3" id="KW-1185">Reference proteome</keyword>
<dbReference type="RefSeq" id="WP_023496443.1">
    <property type="nucleotide sequence ID" value="NZ_AYLO01000156.1"/>
</dbReference>
<evidence type="ECO:0000313" key="2">
    <source>
        <dbReference type="EMBL" id="ESS67174.1"/>
    </source>
</evidence>
<dbReference type="InterPro" id="IPR002545">
    <property type="entry name" value="CheW-lke_dom"/>
</dbReference>
<dbReference type="Proteomes" id="UP000017842">
    <property type="component" value="Unassembled WGS sequence"/>
</dbReference>
<name>V5BHG2_9GAMM</name>
<dbReference type="SMART" id="SM00260">
    <property type="entry name" value="CheW"/>
    <property type="match status" value="1"/>
</dbReference>
<sequence length="179" mass="20245">MREDKLIADNSLNAVIFPSTAIGSANPEVKVEPVFGIRVGSVGLLVSADRFCEVLDKMQVNPIPNLHPWISGLLNLRGNLVPIYDLKLVLRETGENNKRFLFAIDKGEKAIALWIDNYPEIKDKLVMKPIRQLPKLPDIFQRFVIGGYEHSGQVWLDVKFEDLFKTLGRHQYTSEGMAI</sequence>
<dbReference type="GO" id="GO:0006935">
    <property type="term" value="P:chemotaxis"/>
    <property type="evidence" value="ECO:0007669"/>
    <property type="project" value="InterPro"/>
</dbReference>
<dbReference type="EMBL" id="AYLO01000156">
    <property type="protein sequence ID" value="ESS67174.1"/>
    <property type="molecule type" value="Genomic_DNA"/>
</dbReference>
<protein>
    <submittedName>
        <fullName evidence="2">Chemotaxis signal transduction protein</fullName>
    </submittedName>
</protein>
<evidence type="ECO:0000259" key="1">
    <source>
        <dbReference type="PROSITE" id="PS50851"/>
    </source>
</evidence>
<comment type="caution">
    <text evidence="2">The sequence shown here is derived from an EMBL/GenBank/DDBJ whole genome shotgun (WGS) entry which is preliminary data.</text>
</comment>
<dbReference type="InterPro" id="IPR036061">
    <property type="entry name" value="CheW-like_dom_sf"/>
</dbReference>
<accession>V5BHG2</accession>
<feature type="domain" description="CheW-like" evidence="1">
    <location>
        <begin position="31"/>
        <end position="169"/>
    </location>
</feature>
<dbReference type="OrthoDB" id="5570983at2"/>
<dbReference type="Gene3D" id="2.40.50.180">
    <property type="entry name" value="CheA-289, Domain 4"/>
    <property type="match status" value="1"/>
</dbReference>
<dbReference type="Pfam" id="PF01584">
    <property type="entry name" value="CheW"/>
    <property type="match status" value="1"/>
</dbReference>
<dbReference type="PROSITE" id="PS50851">
    <property type="entry name" value="CHEW"/>
    <property type="match status" value="1"/>
</dbReference>